<reference evidence="2" key="1">
    <citation type="submission" date="2023-08" db="EMBL/GenBank/DDBJ databases">
        <title>Complete genome sequence of Sinorhizobium chiapanecum ITTG S70 isolated from Acaciella angustissima nodules in Chiapas-Mexico.</title>
        <authorList>
            <person name="Rincon-Rosales R."/>
            <person name="Rogel M.A."/>
            <person name="Rincon-Medina C.I."/>
            <person name="Guerrero G."/>
            <person name="Manzano-Gomez L.A."/>
            <person name="Lopez-Lopez A."/>
            <person name="Rincon Molina F.A."/>
            <person name="Martinez-Romero E."/>
        </authorList>
    </citation>
    <scope>NUCLEOTIDE SEQUENCE</scope>
    <source>
        <strain evidence="2">ITTG S70</strain>
        <plasmid evidence="2">pSchITTGS70c</plasmid>
    </source>
</reference>
<proteinExistence type="predicted"/>
<gene>
    <name evidence="2" type="ORF">RB548_22910</name>
</gene>
<dbReference type="InterPro" id="IPR036490">
    <property type="entry name" value="ThsB_TIR-like_sf"/>
</dbReference>
<evidence type="ECO:0000313" key="2">
    <source>
        <dbReference type="EMBL" id="WVT06566.1"/>
    </source>
</evidence>
<evidence type="ECO:0000313" key="3">
    <source>
        <dbReference type="Proteomes" id="UP001432360"/>
    </source>
</evidence>
<dbReference type="SUPFAM" id="SSF52206">
    <property type="entry name" value="Hypothetical protein MTH538"/>
    <property type="match status" value="1"/>
</dbReference>
<sequence>MVSWNNIISETPVRRKVFISYYHGGDQRYYEDFSNSFGKSYEVFSDRSLDRARDSGDPEYIIRYIRENHLSGSSTLIVLCGLQTAYRKYVDWEIAAGLRREMALVGIKLPSLPVVNDASSKPARLQDNIDSGYAEWIWWENAQDVNALRGCIERANGRRKALIQNFRPRMVRNG</sequence>
<geneLocation type="plasmid" evidence="2 3">
    <name>pSchITTGS70c</name>
</geneLocation>
<feature type="domain" description="Thoeris protein ThsB TIR-like" evidence="1">
    <location>
        <begin position="18"/>
        <end position="111"/>
    </location>
</feature>
<dbReference type="RefSeq" id="WP_331375613.1">
    <property type="nucleotide sequence ID" value="NZ_CP133151.1"/>
</dbReference>
<dbReference type="Proteomes" id="UP001432360">
    <property type="component" value="Plasmid pSchITTGS70c"/>
</dbReference>
<accession>A0ABZ2BJK6</accession>
<keyword evidence="3" id="KW-1185">Reference proteome</keyword>
<organism evidence="2 3">
    <name type="scientific">Sinorhizobium chiapasense</name>
    <dbReference type="NCBI Taxonomy" id="501572"/>
    <lineage>
        <taxon>Bacteria</taxon>
        <taxon>Pseudomonadati</taxon>
        <taxon>Pseudomonadota</taxon>
        <taxon>Alphaproteobacteria</taxon>
        <taxon>Hyphomicrobiales</taxon>
        <taxon>Rhizobiaceae</taxon>
        <taxon>Sinorhizobium/Ensifer group</taxon>
        <taxon>Sinorhizobium</taxon>
    </lineage>
</organism>
<keyword evidence="2" id="KW-0614">Plasmid</keyword>
<dbReference type="EMBL" id="CP133151">
    <property type="protein sequence ID" value="WVT06566.1"/>
    <property type="molecule type" value="Genomic_DNA"/>
</dbReference>
<dbReference type="Pfam" id="PF08937">
    <property type="entry name" value="ThsB_TIR"/>
    <property type="match status" value="1"/>
</dbReference>
<dbReference type="Gene3D" id="3.40.50.11200">
    <property type="match status" value="1"/>
</dbReference>
<name>A0ABZ2BJK6_9HYPH</name>
<evidence type="ECO:0000259" key="1">
    <source>
        <dbReference type="Pfam" id="PF08937"/>
    </source>
</evidence>
<dbReference type="InterPro" id="IPR015032">
    <property type="entry name" value="ThsB__TIR-like_domain"/>
</dbReference>
<protein>
    <submittedName>
        <fullName evidence="2">TIR domain-containing protein</fullName>
    </submittedName>
</protein>